<dbReference type="WBParaSite" id="SPAL_0000526800.1">
    <property type="protein sequence ID" value="SPAL_0000526800.1"/>
    <property type="gene ID" value="SPAL_0000526800"/>
</dbReference>
<dbReference type="STRING" id="174720.A0A0N5BH23"/>
<dbReference type="Pfam" id="PF13843">
    <property type="entry name" value="DDE_Tnp_1_7"/>
    <property type="match status" value="1"/>
</dbReference>
<dbReference type="PANTHER" id="PTHR46599">
    <property type="entry name" value="PIGGYBAC TRANSPOSABLE ELEMENT-DERIVED PROTEIN 4"/>
    <property type="match status" value="1"/>
</dbReference>
<evidence type="ECO:0000313" key="2">
    <source>
        <dbReference type="Proteomes" id="UP000046392"/>
    </source>
</evidence>
<accession>A0A0N5BH23</accession>
<dbReference type="AlphaFoldDB" id="A0A0N5BH23"/>
<reference evidence="3" key="1">
    <citation type="submission" date="2017-02" db="UniProtKB">
        <authorList>
            <consortium name="WormBaseParasite"/>
        </authorList>
    </citation>
    <scope>IDENTIFICATION</scope>
</reference>
<dbReference type="PANTHER" id="PTHR46599:SF3">
    <property type="entry name" value="PIGGYBAC TRANSPOSABLE ELEMENT-DERIVED PROTEIN 4"/>
    <property type="match status" value="1"/>
</dbReference>
<proteinExistence type="predicted"/>
<organism evidence="2 3">
    <name type="scientific">Strongyloides papillosus</name>
    <name type="common">Intestinal threadworm</name>
    <dbReference type="NCBI Taxonomy" id="174720"/>
    <lineage>
        <taxon>Eukaryota</taxon>
        <taxon>Metazoa</taxon>
        <taxon>Ecdysozoa</taxon>
        <taxon>Nematoda</taxon>
        <taxon>Chromadorea</taxon>
        <taxon>Rhabditida</taxon>
        <taxon>Tylenchina</taxon>
        <taxon>Panagrolaimomorpha</taxon>
        <taxon>Strongyloidoidea</taxon>
        <taxon>Strongyloididae</taxon>
        <taxon>Strongyloides</taxon>
    </lineage>
</organism>
<keyword evidence="2" id="KW-1185">Reference proteome</keyword>
<sequence length="291" mass="34378">MEFLTINEEANNERVWTDKENFLKLSFTGEPGLKNNLNNNSMAIDYFYMFLDNDILRMIVDMTNATANKFKNDLDKNLEWNSLTILEFKNFLGLTLHMGNIVLPSIYDYWKSDELYDFPIFRNTMSRSRFLCIFKFLTFGDKGSSDDRLEKVRFLSNHFNKIMEEQYYPSRELCIDESMMGFKGKLLFRQFIKNKKHKFGVKFYILTEPNGLILKHRIYDGTKIEFDGSSSATESIVLDLMKNYLSKGHSLYMDNFYNSIKLSERLLKFATYSTGTLRSNRKLNPREVVRI</sequence>
<evidence type="ECO:0000259" key="1">
    <source>
        <dbReference type="Pfam" id="PF13843"/>
    </source>
</evidence>
<evidence type="ECO:0000313" key="3">
    <source>
        <dbReference type="WBParaSite" id="SPAL_0000526800.1"/>
    </source>
</evidence>
<name>A0A0N5BH23_STREA</name>
<protein>
    <submittedName>
        <fullName evidence="3">DDE_Tnp_1_7 domain-containing protein</fullName>
    </submittedName>
</protein>
<dbReference type="InterPro" id="IPR029526">
    <property type="entry name" value="PGBD"/>
</dbReference>
<feature type="domain" description="PiggyBac transposable element-derived protein" evidence="1">
    <location>
        <begin position="44"/>
        <end position="288"/>
    </location>
</feature>
<dbReference type="Proteomes" id="UP000046392">
    <property type="component" value="Unplaced"/>
</dbReference>